<organism evidence="1 2">
    <name type="scientific">Gossypium darwinii</name>
    <name type="common">Darwin's cotton</name>
    <name type="synonym">Gossypium barbadense var. darwinii</name>
    <dbReference type="NCBI Taxonomy" id="34276"/>
    <lineage>
        <taxon>Eukaryota</taxon>
        <taxon>Viridiplantae</taxon>
        <taxon>Streptophyta</taxon>
        <taxon>Embryophyta</taxon>
        <taxon>Tracheophyta</taxon>
        <taxon>Spermatophyta</taxon>
        <taxon>Magnoliopsida</taxon>
        <taxon>eudicotyledons</taxon>
        <taxon>Gunneridae</taxon>
        <taxon>Pentapetalae</taxon>
        <taxon>rosids</taxon>
        <taxon>malvids</taxon>
        <taxon>Malvales</taxon>
        <taxon>Malvaceae</taxon>
        <taxon>Malvoideae</taxon>
        <taxon>Gossypium</taxon>
    </lineage>
</organism>
<dbReference type="Proteomes" id="UP000323506">
    <property type="component" value="Chromosome A10"/>
</dbReference>
<proteinExistence type="predicted"/>
<evidence type="ECO:0000313" key="1">
    <source>
        <dbReference type="EMBL" id="TYG98381.1"/>
    </source>
</evidence>
<dbReference type="EMBL" id="CM017697">
    <property type="protein sequence ID" value="TYG98381.1"/>
    <property type="molecule type" value="Genomic_DNA"/>
</dbReference>
<accession>A0A5D2EZ05</accession>
<name>A0A5D2EZ05_GOSDA</name>
<reference evidence="1 2" key="1">
    <citation type="submission" date="2019-06" db="EMBL/GenBank/DDBJ databases">
        <title>WGS assembly of Gossypium darwinii.</title>
        <authorList>
            <person name="Chen Z.J."/>
            <person name="Sreedasyam A."/>
            <person name="Ando A."/>
            <person name="Song Q."/>
            <person name="De L."/>
            <person name="Hulse-Kemp A."/>
            <person name="Ding M."/>
            <person name="Ye W."/>
            <person name="Kirkbride R."/>
            <person name="Jenkins J."/>
            <person name="Plott C."/>
            <person name="Lovell J."/>
            <person name="Lin Y.-M."/>
            <person name="Vaughn R."/>
            <person name="Liu B."/>
            <person name="Li W."/>
            <person name="Simpson S."/>
            <person name="Scheffler B."/>
            <person name="Saski C."/>
            <person name="Grover C."/>
            <person name="Hu G."/>
            <person name="Conover J."/>
            <person name="Carlson J."/>
            <person name="Shu S."/>
            <person name="Boston L."/>
            <person name="Williams M."/>
            <person name="Peterson D."/>
            <person name="Mcgee K."/>
            <person name="Jones D."/>
            <person name="Wendel J."/>
            <person name="Stelly D."/>
            <person name="Grimwood J."/>
            <person name="Schmutz J."/>
        </authorList>
    </citation>
    <scope>NUCLEOTIDE SEQUENCE [LARGE SCALE GENOMIC DNA]</scope>
    <source>
        <strain evidence="1">1808015.09</strain>
    </source>
</reference>
<gene>
    <name evidence="1" type="ORF">ES288_A10G113000v1</name>
</gene>
<protein>
    <submittedName>
        <fullName evidence="1">Uncharacterized protein</fullName>
    </submittedName>
</protein>
<keyword evidence="2" id="KW-1185">Reference proteome</keyword>
<evidence type="ECO:0000313" key="2">
    <source>
        <dbReference type="Proteomes" id="UP000323506"/>
    </source>
</evidence>
<dbReference type="AlphaFoldDB" id="A0A5D2EZ05"/>
<sequence>MPTWLETQTCLLTVASLFLIFQNYLPTKLSYFNLIDSIPRQVRPSSIFIQHSLHSSIDHVQQISRFSLLFWITV</sequence>